<proteinExistence type="predicted"/>
<reference evidence="3 4" key="1">
    <citation type="submission" date="2018-09" db="EMBL/GenBank/DDBJ databases">
        <title>Metagenome Assembled Genomes from an Advanced Water Purification Facility.</title>
        <authorList>
            <person name="Stamps B.W."/>
            <person name="Spear J.R."/>
        </authorList>
    </citation>
    <scope>NUCLEOTIDE SEQUENCE [LARGE SCALE GENOMIC DNA]</scope>
    <source>
        <strain evidence="3">Bin_27_1</strain>
    </source>
</reference>
<evidence type="ECO:0008006" key="5">
    <source>
        <dbReference type="Google" id="ProtNLM"/>
    </source>
</evidence>
<protein>
    <recommendedName>
        <fullName evidence="5">Porin family protein</fullName>
    </recommendedName>
</protein>
<dbReference type="AlphaFoldDB" id="A0A5C7SQ23"/>
<dbReference type="SUPFAM" id="SSF56925">
    <property type="entry name" value="OMPA-like"/>
    <property type="match status" value="1"/>
</dbReference>
<name>A0A5C7SQ23_THASP</name>
<dbReference type="GO" id="GO:0009279">
    <property type="term" value="C:cell outer membrane"/>
    <property type="evidence" value="ECO:0007669"/>
    <property type="project" value="UniProtKB-SubCell"/>
</dbReference>
<gene>
    <name evidence="3" type="ORF">E6Q80_09120</name>
</gene>
<dbReference type="InterPro" id="IPR011250">
    <property type="entry name" value="OMP/PagP_B-barrel"/>
</dbReference>
<dbReference type="InterPro" id="IPR036709">
    <property type="entry name" value="Autotransporte_beta_dom_sf"/>
</dbReference>
<evidence type="ECO:0000256" key="1">
    <source>
        <dbReference type="ARBA" id="ARBA00004442"/>
    </source>
</evidence>
<evidence type="ECO:0000313" key="3">
    <source>
        <dbReference type="EMBL" id="TXH85737.1"/>
    </source>
</evidence>
<comment type="subcellular location">
    <subcellularLocation>
        <location evidence="1">Cell outer membrane</location>
    </subcellularLocation>
</comment>
<accession>A0A5C7SQ23</accession>
<feature type="signal peptide" evidence="2">
    <location>
        <begin position="1"/>
        <end position="27"/>
    </location>
</feature>
<organism evidence="3 4">
    <name type="scientific">Thauera aminoaromatica</name>
    <dbReference type="NCBI Taxonomy" id="164330"/>
    <lineage>
        <taxon>Bacteria</taxon>
        <taxon>Pseudomonadati</taxon>
        <taxon>Pseudomonadota</taxon>
        <taxon>Betaproteobacteria</taxon>
        <taxon>Rhodocyclales</taxon>
        <taxon>Zoogloeaceae</taxon>
        <taxon>Thauera</taxon>
    </lineage>
</organism>
<dbReference type="Gene3D" id="2.40.128.130">
    <property type="entry name" value="Autotransporter beta-domain"/>
    <property type="match status" value="1"/>
</dbReference>
<dbReference type="RefSeq" id="WP_276658359.1">
    <property type="nucleotide sequence ID" value="NZ_SSFD01000134.1"/>
</dbReference>
<sequence>MRKIAYRLPLTLAGLLAGLGPLGAAQAADEWDVAVTPYLWATGMKGDTQAGRLPKTSVDMKFSDIMDTLDFGLMGQLEARKNRWGVFVDAIYMKLSDSAEASPAVLGGSPDLHAKARIKQSTLAAALTYRALEGPSPVDLFGGLRYTRLDVDVDVDASVFGGAVGVQVKRDATKDWVDPYIGVRAQHRLNDKWTLVGYGDVGGFGVGADFTWQASLGANYDLSKTTSASFGYRYFSVDYDDDGFLYDMENEGLYLGVTFRF</sequence>
<feature type="chain" id="PRO_5023066645" description="Porin family protein" evidence="2">
    <location>
        <begin position="28"/>
        <end position="261"/>
    </location>
</feature>
<evidence type="ECO:0000256" key="2">
    <source>
        <dbReference type="SAM" id="SignalP"/>
    </source>
</evidence>
<comment type="caution">
    <text evidence="3">The sequence shown here is derived from an EMBL/GenBank/DDBJ whole genome shotgun (WGS) entry which is preliminary data.</text>
</comment>
<keyword evidence="2" id="KW-0732">Signal</keyword>
<dbReference type="EMBL" id="SSFD01000134">
    <property type="protein sequence ID" value="TXH85737.1"/>
    <property type="molecule type" value="Genomic_DNA"/>
</dbReference>
<dbReference type="Proteomes" id="UP000321192">
    <property type="component" value="Unassembled WGS sequence"/>
</dbReference>
<evidence type="ECO:0000313" key="4">
    <source>
        <dbReference type="Proteomes" id="UP000321192"/>
    </source>
</evidence>